<dbReference type="GO" id="GO:0005524">
    <property type="term" value="F:ATP binding"/>
    <property type="evidence" value="ECO:0007669"/>
    <property type="project" value="UniProtKB-KW"/>
</dbReference>
<evidence type="ECO:0000313" key="11">
    <source>
        <dbReference type="Proteomes" id="UP000076079"/>
    </source>
</evidence>
<feature type="transmembrane region" description="Helical" evidence="7">
    <location>
        <begin position="816"/>
        <end position="837"/>
    </location>
</feature>
<keyword evidence="2" id="KW-1003">Cell membrane</keyword>
<dbReference type="InterPro" id="IPR025857">
    <property type="entry name" value="MacB_PCD"/>
</dbReference>
<keyword evidence="10" id="KW-0067">ATP-binding</keyword>
<keyword evidence="11" id="KW-1185">Reference proteome</keyword>
<comment type="subcellular location">
    <subcellularLocation>
        <location evidence="1">Cell membrane</location>
        <topology evidence="1">Multi-pass membrane protein</topology>
    </subcellularLocation>
</comment>
<evidence type="ECO:0000256" key="1">
    <source>
        <dbReference type="ARBA" id="ARBA00004651"/>
    </source>
</evidence>
<dbReference type="PANTHER" id="PTHR30572">
    <property type="entry name" value="MEMBRANE COMPONENT OF TRANSPORTER-RELATED"/>
    <property type="match status" value="1"/>
</dbReference>
<feature type="domain" description="MacB-like periplasmic core" evidence="9">
    <location>
        <begin position="549"/>
        <end position="721"/>
    </location>
</feature>
<accession>A0A143PHR8</accession>
<feature type="transmembrane region" description="Helical" evidence="7">
    <location>
        <begin position="404"/>
        <end position="426"/>
    </location>
</feature>
<dbReference type="STRING" id="1855912.LuPra_01001"/>
<feature type="domain" description="MacB-like periplasmic core" evidence="9">
    <location>
        <begin position="98"/>
        <end position="310"/>
    </location>
</feature>
<sequence length="885" mass="94472">MLARLRSLVGSLAQRRTFEADLDEELGAHIEQYTRDLIGSGMSPEDAHRQARLELGGLNTVKDECREARGLGAFDAFQRECRYAARQLRRSPGFAGTVVLTLALSIGANTAIFSLVNTLLLEALPYAQPERIGTLYARTSGLESAEARRTVDGEQWEHVRDEVSSVVPAVATTGTSGANIRAGSVVRYVRAGRVSARYFDVLALHPVVGRTFAPDEDVPNGPNVAMLSHALWQNMLGGRTDVVGQSVMLKGEPYTVVGVLPEGATTPLEADVYTALQPNRDGDGRAANFRLVMRLRDGATWQQADAELHRALSASSRFQNFARENPGTQLNYHAVPLQQAATDTLRPQVLALMIAAGLIVLIACANIAGLSLVRMLRRTREITIRLALGASRWQIQRQLWVEHLLLAAAGGMVGLGVGALALRGLLQLLPERFLPVATVTLDGRVLGFTLLLSLMTCVLSGVLPAVAMGGVSLRSSAPGRGVIGGGHIRLRQMLIGGEVALTVVLLAAAGLLVRTLIGLQTMPPGFNPAGVITAKVSLDDVRYHDPGAFRRLLTESLSAMSRIPGVQSAAVALTLPYERAVFNGVKLGSGKEAGRTISTNHVYVTPRYFETMQIAVLEGRVFTDADGPDDQPVTIVNRSFARKFFGEESPVGRYLDDKVLIVGIVADTVLSAEGRLNPGTAPLTREEMVYVPAAQVTDSKMLALAHGFFQPSWIVRTAAPAGVPAQMQRVLSNADPQLAMSGVFEMSDLMALALARQRVAVALLAVMSALALLLSAVGIFALVASVVAQRTREIGILMALGSTVPQTMVRVGRAGVITSGVGLLLGLILCAVVLPAMRSVLYGVGVYDLPTMLAVVLTLVAVTLLATTPILRIARIDPVKALREE</sequence>
<evidence type="ECO:0000313" key="10">
    <source>
        <dbReference type="EMBL" id="AMY07820.1"/>
    </source>
</evidence>
<evidence type="ECO:0000256" key="4">
    <source>
        <dbReference type="ARBA" id="ARBA00022989"/>
    </source>
</evidence>
<dbReference type="AlphaFoldDB" id="A0A143PHR8"/>
<organism evidence="10 11">
    <name type="scientific">Luteitalea pratensis</name>
    <dbReference type="NCBI Taxonomy" id="1855912"/>
    <lineage>
        <taxon>Bacteria</taxon>
        <taxon>Pseudomonadati</taxon>
        <taxon>Acidobacteriota</taxon>
        <taxon>Vicinamibacteria</taxon>
        <taxon>Vicinamibacterales</taxon>
        <taxon>Vicinamibacteraceae</taxon>
        <taxon>Luteitalea</taxon>
    </lineage>
</organism>
<protein>
    <submittedName>
        <fullName evidence="10">Macrolide export ATP-binding/permease protein MacB</fullName>
        <ecNumber evidence="10">3.6.3.-</ecNumber>
    </submittedName>
</protein>
<dbReference type="NCBIfam" id="NF038403">
    <property type="entry name" value="perm_prefix_1"/>
    <property type="match status" value="1"/>
</dbReference>
<feature type="transmembrane region" description="Helical" evidence="7">
    <location>
        <begin position="94"/>
        <end position="116"/>
    </location>
</feature>
<keyword evidence="4 7" id="KW-1133">Transmembrane helix</keyword>
<keyword evidence="5 7" id="KW-0472">Membrane</keyword>
<evidence type="ECO:0000259" key="9">
    <source>
        <dbReference type="Pfam" id="PF12704"/>
    </source>
</evidence>
<evidence type="ECO:0000256" key="2">
    <source>
        <dbReference type="ARBA" id="ARBA00022475"/>
    </source>
</evidence>
<name>A0A143PHR8_LUTPR</name>
<feature type="transmembrane region" description="Helical" evidence="7">
    <location>
        <begin position="759"/>
        <end position="788"/>
    </location>
</feature>
<dbReference type="InterPro" id="IPR017800">
    <property type="entry name" value="ADOP"/>
</dbReference>
<evidence type="ECO:0000259" key="8">
    <source>
        <dbReference type="Pfam" id="PF02687"/>
    </source>
</evidence>
<dbReference type="GO" id="GO:0005886">
    <property type="term" value="C:plasma membrane"/>
    <property type="evidence" value="ECO:0007669"/>
    <property type="project" value="UniProtKB-SubCell"/>
</dbReference>
<reference evidence="10 11" key="1">
    <citation type="journal article" date="2016" name="Genome Announc.">
        <title>First Complete Genome Sequence of a Subdivision 6 Acidobacterium Strain.</title>
        <authorList>
            <person name="Huang S."/>
            <person name="Vieira S."/>
            <person name="Bunk B."/>
            <person name="Riedel T."/>
            <person name="Sproer C."/>
            <person name="Overmann J."/>
        </authorList>
    </citation>
    <scope>NUCLEOTIDE SEQUENCE [LARGE SCALE GENOMIC DNA]</scope>
    <source>
        <strain evidence="11">DSM 100886 HEG_-6_39</strain>
    </source>
</reference>
<dbReference type="InterPro" id="IPR003838">
    <property type="entry name" value="ABC3_permease_C"/>
</dbReference>
<dbReference type="Pfam" id="PF02687">
    <property type="entry name" value="FtsX"/>
    <property type="match status" value="2"/>
</dbReference>
<dbReference type="EC" id="3.6.3.-" evidence="10"/>
<dbReference type="InterPro" id="IPR050250">
    <property type="entry name" value="Macrolide_Exporter_MacB"/>
</dbReference>
<feature type="transmembrane region" description="Helical" evidence="7">
    <location>
        <begin position="349"/>
        <end position="373"/>
    </location>
</feature>
<evidence type="ECO:0000256" key="3">
    <source>
        <dbReference type="ARBA" id="ARBA00022692"/>
    </source>
</evidence>
<dbReference type="PANTHER" id="PTHR30572:SF4">
    <property type="entry name" value="ABC TRANSPORTER PERMEASE YTRF"/>
    <property type="match status" value="1"/>
</dbReference>
<proteinExistence type="inferred from homology"/>
<feature type="transmembrane region" description="Helical" evidence="7">
    <location>
        <begin position="494"/>
        <end position="517"/>
    </location>
</feature>
<dbReference type="RefSeq" id="WP_234800727.1">
    <property type="nucleotide sequence ID" value="NZ_CP015136.1"/>
</dbReference>
<dbReference type="EMBL" id="CP015136">
    <property type="protein sequence ID" value="AMY07820.1"/>
    <property type="molecule type" value="Genomic_DNA"/>
</dbReference>
<dbReference type="PATRIC" id="fig|1813736.3.peg.1048"/>
<feature type="transmembrane region" description="Helical" evidence="7">
    <location>
        <begin position="446"/>
        <end position="473"/>
    </location>
</feature>
<keyword evidence="10" id="KW-0547">Nucleotide-binding</keyword>
<dbReference type="InterPro" id="IPR047928">
    <property type="entry name" value="Perm_prefix_1"/>
</dbReference>
<dbReference type="NCBIfam" id="TIGR03434">
    <property type="entry name" value="ADOP"/>
    <property type="match status" value="1"/>
</dbReference>
<keyword evidence="3 7" id="KW-0812">Transmembrane</keyword>
<evidence type="ECO:0000256" key="5">
    <source>
        <dbReference type="ARBA" id="ARBA00023136"/>
    </source>
</evidence>
<dbReference type="Pfam" id="PF12704">
    <property type="entry name" value="MacB_PCD"/>
    <property type="match status" value="2"/>
</dbReference>
<feature type="domain" description="ABC3 transporter permease C-terminal" evidence="8">
    <location>
        <begin position="766"/>
        <end position="878"/>
    </location>
</feature>
<dbReference type="GO" id="GO:0016787">
    <property type="term" value="F:hydrolase activity"/>
    <property type="evidence" value="ECO:0007669"/>
    <property type="project" value="UniProtKB-KW"/>
</dbReference>
<dbReference type="KEGG" id="abac:LuPra_01001"/>
<feature type="transmembrane region" description="Helical" evidence="7">
    <location>
        <begin position="849"/>
        <end position="871"/>
    </location>
</feature>
<evidence type="ECO:0000256" key="7">
    <source>
        <dbReference type="SAM" id="Phobius"/>
    </source>
</evidence>
<evidence type="ECO:0000256" key="6">
    <source>
        <dbReference type="ARBA" id="ARBA00038076"/>
    </source>
</evidence>
<dbReference type="GO" id="GO:0022857">
    <property type="term" value="F:transmembrane transporter activity"/>
    <property type="evidence" value="ECO:0007669"/>
    <property type="project" value="TreeGrafter"/>
</dbReference>
<keyword evidence="10" id="KW-0378">Hydrolase</keyword>
<gene>
    <name evidence="10" type="primary">macB_20</name>
    <name evidence="10" type="ORF">LuPra_01001</name>
</gene>
<feature type="domain" description="ABC3 transporter permease C-terminal" evidence="8">
    <location>
        <begin position="353"/>
        <end position="467"/>
    </location>
</feature>
<comment type="similarity">
    <text evidence="6">Belongs to the ABC-4 integral membrane protein family.</text>
</comment>
<reference evidence="11" key="2">
    <citation type="submission" date="2016-04" db="EMBL/GenBank/DDBJ databases">
        <title>First Complete Genome Sequence of a Subdivision 6 Acidobacterium.</title>
        <authorList>
            <person name="Huang S."/>
            <person name="Vieira S."/>
            <person name="Bunk B."/>
            <person name="Riedel T."/>
            <person name="Sproeer C."/>
            <person name="Overmann J."/>
        </authorList>
    </citation>
    <scope>NUCLEOTIDE SEQUENCE [LARGE SCALE GENOMIC DNA]</scope>
    <source>
        <strain evidence="11">DSM 100886 HEG_-6_39</strain>
    </source>
</reference>
<dbReference type="Proteomes" id="UP000076079">
    <property type="component" value="Chromosome"/>
</dbReference>